<protein>
    <submittedName>
        <fullName evidence="2">Uncharacterized protein</fullName>
    </submittedName>
</protein>
<accession>A0A914Z5G9</accession>
<reference evidence="2" key="1">
    <citation type="submission" date="2022-11" db="UniProtKB">
        <authorList>
            <consortium name="WormBaseParasite"/>
        </authorList>
    </citation>
    <scope>IDENTIFICATION</scope>
</reference>
<dbReference type="AlphaFoldDB" id="A0A914Z5G9"/>
<keyword evidence="1" id="KW-1185">Reference proteome</keyword>
<evidence type="ECO:0000313" key="1">
    <source>
        <dbReference type="Proteomes" id="UP000887577"/>
    </source>
</evidence>
<name>A0A914Z5G9_9BILA</name>
<sequence>MTSFFGSTADVLSSGILDVSMLFGTQMLSSAVEIGKVIPAAIKGIIPGLDPLSQSVKELSKTFKEKIEEAKLSDLEVELILNDFLKDIKVGSEILMLNTYNILKYNVSQRDIDDFKSFCRYNSKGSPDVLSVVSFYNQ</sequence>
<organism evidence="1 2">
    <name type="scientific">Panagrolaimus superbus</name>
    <dbReference type="NCBI Taxonomy" id="310955"/>
    <lineage>
        <taxon>Eukaryota</taxon>
        <taxon>Metazoa</taxon>
        <taxon>Ecdysozoa</taxon>
        <taxon>Nematoda</taxon>
        <taxon>Chromadorea</taxon>
        <taxon>Rhabditida</taxon>
        <taxon>Tylenchina</taxon>
        <taxon>Panagrolaimomorpha</taxon>
        <taxon>Panagrolaimoidea</taxon>
        <taxon>Panagrolaimidae</taxon>
        <taxon>Panagrolaimus</taxon>
    </lineage>
</organism>
<dbReference type="WBParaSite" id="PSU_v2.g5499.t1">
    <property type="protein sequence ID" value="PSU_v2.g5499.t1"/>
    <property type="gene ID" value="PSU_v2.g5499"/>
</dbReference>
<dbReference type="Proteomes" id="UP000887577">
    <property type="component" value="Unplaced"/>
</dbReference>
<evidence type="ECO:0000313" key="2">
    <source>
        <dbReference type="WBParaSite" id="PSU_v2.g5499.t1"/>
    </source>
</evidence>
<proteinExistence type="predicted"/>